<dbReference type="EMBL" id="MFKF01000113">
    <property type="protein sequence ID" value="OGG54072.1"/>
    <property type="molecule type" value="Genomic_DNA"/>
</dbReference>
<evidence type="ECO:0000313" key="1">
    <source>
        <dbReference type="EMBL" id="OGG54072.1"/>
    </source>
</evidence>
<sequence length="165" mass="18981">MFQIKTLSKEAIPKALERVERYRLLNEPAVAVSICQDILQVEPGHQQALVMLILALTDQFSQNASVGMNQVLELVPRLQGDYERAYYTGIIHERQARARLNRSYPGSEFDAHDLLREAMTWFEKAETLRAAGDEDAVLRWNTCARIVMERNLKPRPRDDSRPSLE</sequence>
<comment type="caution">
    <text evidence="1">The sequence shown here is derived from an EMBL/GenBank/DDBJ whole genome shotgun (WGS) entry which is preliminary data.</text>
</comment>
<accession>A0A1F6CZ13</accession>
<name>A0A1F6CZ13_HANXR</name>
<dbReference type="AlphaFoldDB" id="A0A1F6CZ13"/>
<organism evidence="1 2">
    <name type="scientific">Handelsmanbacteria sp. (strain RIFCSPLOWO2_12_FULL_64_10)</name>
    <dbReference type="NCBI Taxonomy" id="1817868"/>
    <lineage>
        <taxon>Bacteria</taxon>
        <taxon>Candidatus Handelsmaniibacteriota</taxon>
    </lineage>
</organism>
<gene>
    <name evidence="1" type="ORF">A3F84_17525</name>
</gene>
<evidence type="ECO:0008006" key="3">
    <source>
        <dbReference type="Google" id="ProtNLM"/>
    </source>
</evidence>
<reference evidence="1 2" key="1">
    <citation type="journal article" date="2016" name="Nat. Commun.">
        <title>Thousands of microbial genomes shed light on interconnected biogeochemical processes in an aquifer system.</title>
        <authorList>
            <person name="Anantharaman K."/>
            <person name="Brown C.T."/>
            <person name="Hug L.A."/>
            <person name="Sharon I."/>
            <person name="Castelle C.J."/>
            <person name="Probst A.J."/>
            <person name="Thomas B.C."/>
            <person name="Singh A."/>
            <person name="Wilkins M.J."/>
            <person name="Karaoz U."/>
            <person name="Brodie E.L."/>
            <person name="Williams K.H."/>
            <person name="Hubbard S.S."/>
            <person name="Banfield J.F."/>
        </authorList>
    </citation>
    <scope>NUCLEOTIDE SEQUENCE [LARGE SCALE GENOMIC DNA]</scope>
    <source>
        <strain evidence="2">RIFCSPLOWO2_12_FULL_64_10</strain>
    </source>
</reference>
<dbReference type="Proteomes" id="UP000178606">
    <property type="component" value="Unassembled WGS sequence"/>
</dbReference>
<evidence type="ECO:0000313" key="2">
    <source>
        <dbReference type="Proteomes" id="UP000178606"/>
    </source>
</evidence>
<protein>
    <recommendedName>
        <fullName evidence="3">Tetratricopeptide repeat protein</fullName>
    </recommendedName>
</protein>
<proteinExistence type="predicted"/>